<keyword evidence="2" id="KW-1185">Reference proteome</keyword>
<keyword evidence="1" id="KW-0808">Transferase</keyword>
<protein>
    <submittedName>
        <fullName evidence="1">DNA phosphorothioation-associated methyltransferase</fullName>
    </submittedName>
</protein>
<dbReference type="Proteomes" id="UP000239001">
    <property type="component" value="Unassembled WGS sequence"/>
</dbReference>
<comment type="caution">
    <text evidence="1">The sequence shown here is derived from an EMBL/GenBank/DDBJ whole genome shotgun (WGS) entry which is preliminary data.</text>
</comment>
<dbReference type="NCBIfam" id="TIGR04096">
    <property type="entry name" value="dnd_rel_methyl"/>
    <property type="match status" value="1"/>
</dbReference>
<accession>A0A2T1M0X2</accession>
<sequence>MTDSIPSLDIILNRCQTSSVGKLLPNALYVHTCALASLDPILQDYERRSRVTQTTQQATLVKFSLDKPKISYLFYANFDQDPHPILLFSLVVDVKTLEYSERHYQASDNPPLLHRKETFITPDYPLYSEFDHLTRLEVKLGLLEQSRMIGTRKEWEQRLKQFNIAFVGHYLVCPIGDSSERSITIDRHKAAIVRKSLSRPVRLALESGLFIPEVTTFFDYGCGFGGDIEQISQQGYQSLGWDPYYCPNSSCIPADIVNLGYVINVIEDQQERREALIKAWELTQKVLIVSAQVLINDSNHGIVVYGDGIITRRNTFQKYYEQEELKVYIDQVLNVDSIPIALGIYFVFRDATQAETFKLSRFRSRATTPRVNLLLKRFDDYEKLLTPLMNFFTERGRLPVLGELENELEIKAEFGGFKRAFQVILQVTHPEDWEAITEKRRQDLLLNFALSKFSGRPQPKSLNLTLREDIKALFGGYQQLCMMADLMLSSLRDLEKIEALCKTISVGKKLKNSLIIHLSAVETLPTLLRLYEGCASRTFGRLNEANVIKLSFHQAKISYLYYPDFELNPHPTLQNSMEIDLRSLQVRYRDYYDDENPPILHEKDRLVTPDYPNYEKFVKLTQQEREWGLLDNFKAISHLKGWINCLDSHCAILKNYKLYWRKDADPYKVRVLRSQISQRKRKLTKDNHVQQENLD</sequence>
<keyword evidence="1" id="KW-0489">Methyltransferase</keyword>
<dbReference type="EMBL" id="PXOH01000004">
    <property type="protein sequence ID" value="PSF38326.1"/>
    <property type="molecule type" value="Genomic_DNA"/>
</dbReference>
<dbReference type="RefSeq" id="WP_106455767.1">
    <property type="nucleotide sequence ID" value="NZ_PXOH01000004.1"/>
</dbReference>
<proteinExistence type="predicted"/>
<dbReference type="InterPro" id="IPR024019">
    <property type="entry name" value="CHP04096"/>
</dbReference>
<name>A0A2T1M0X2_9CHRO</name>
<evidence type="ECO:0000313" key="1">
    <source>
        <dbReference type="EMBL" id="PSF38326.1"/>
    </source>
</evidence>
<dbReference type="GO" id="GO:0032259">
    <property type="term" value="P:methylation"/>
    <property type="evidence" value="ECO:0007669"/>
    <property type="project" value="UniProtKB-KW"/>
</dbReference>
<gene>
    <name evidence="1" type="ORF">C7H19_04850</name>
</gene>
<dbReference type="OrthoDB" id="224775at2"/>
<evidence type="ECO:0000313" key="2">
    <source>
        <dbReference type="Proteomes" id="UP000239001"/>
    </source>
</evidence>
<organism evidence="1 2">
    <name type="scientific">Aphanothece hegewaldii CCALA 016</name>
    <dbReference type="NCBI Taxonomy" id="2107694"/>
    <lineage>
        <taxon>Bacteria</taxon>
        <taxon>Bacillati</taxon>
        <taxon>Cyanobacteriota</taxon>
        <taxon>Cyanophyceae</taxon>
        <taxon>Oscillatoriophycideae</taxon>
        <taxon>Chroococcales</taxon>
        <taxon>Aphanothecaceae</taxon>
        <taxon>Aphanothece</taxon>
    </lineage>
</organism>
<dbReference type="GO" id="GO:0008168">
    <property type="term" value="F:methyltransferase activity"/>
    <property type="evidence" value="ECO:0007669"/>
    <property type="project" value="UniProtKB-KW"/>
</dbReference>
<reference evidence="1 2" key="1">
    <citation type="submission" date="2018-03" db="EMBL/GenBank/DDBJ databases">
        <title>The ancient ancestry and fast evolution of plastids.</title>
        <authorList>
            <person name="Moore K.R."/>
            <person name="Magnabosco C."/>
            <person name="Momper L."/>
            <person name="Gold D.A."/>
            <person name="Bosak T."/>
            <person name="Fournier G.P."/>
        </authorList>
    </citation>
    <scope>NUCLEOTIDE SEQUENCE [LARGE SCALE GENOMIC DNA]</scope>
    <source>
        <strain evidence="1 2">CCALA 016</strain>
    </source>
</reference>
<reference evidence="1 2" key="2">
    <citation type="submission" date="2018-03" db="EMBL/GenBank/DDBJ databases">
        <authorList>
            <person name="Keele B.F."/>
        </authorList>
    </citation>
    <scope>NUCLEOTIDE SEQUENCE [LARGE SCALE GENOMIC DNA]</scope>
    <source>
        <strain evidence="1 2">CCALA 016</strain>
    </source>
</reference>
<dbReference type="AlphaFoldDB" id="A0A2T1M0X2"/>